<evidence type="ECO:0000313" key="3">
    <source>
        <dbReference type="EMBL" id="MFC5542971.1"/>
    </source>
</evidence>
<protein>
    <submittedName>
        <fullName evidence="3">CBS domain-containing protein</fullName>
    </submittedName>
</protein>
<dbReference type="InterPro" id="IPR046342">
    <property type="entry name" value="CBS_dom_sf"/>
</dbReference>
<evidence type="ECO:0000256" key="1">
    <source>
        <dbReference type="PROSITE-ProRule" id="PRU00703"/>
    </source>
</evidence>
<dbReference type="Pfam" id="PF00571">
    <property type="entry name" value="CBS"/>
    <property type="match status" value="1"/>
</dbReference>
<dbReference type="InterPro" id="IPR000644">
    <property type="entry name" value="CBS_dom"/>
</dbReference>
<dbReference type="RefSeq" id="WP_342470659.1">
    <property type="nucleotide sequence ID" value="NZ_JBHSNQ010000186.1"/>
</dbReference>
<accession>A0ABW0REH2</accession>
<evidence type="ECO:0000259" key="2">
    <source>
        <dbReference type="PROSITE" id="PS51371"/>
    </source>
</evidence>
<dbReference type="Gene3D" id="3.10.580.10">
    <property type="entry name" value="CBS-domain"/>
    <property type="match status" value="1"/>
</dbReference>
<organism evidence="3 4">
    <name type="scientific">Ureibacillus suwonensis</name>
    <dbReference type="NCBI Taxonomy" id="313007"/>
    <lineage>
        <taxon>Bacteria</taxon>
        <taxon>Bacillati</taxon>
        <taxon>Bacillota</taxon>
        <taxon>Bacilli</taxon>
        <taxon>Bacillales</taxon>
        <taxon>Caryophanaceae</taxon>
        <taxon>Ureibacillus</taxon>
    </lineage>
</organism>
<gene>
    <name evidence="3" type="ORF">ACFPOH_14780</name>
</gene>
<sequence length="232" mass="27317">MKNSERFLAAFNRITFTLRKIVKAKEFMPFYRLVDFAKKKSPLVRKYEDELRSFADLRNVIVHYRVSEDFVIAEPHTQVVERIEYIDELLARPGLVGQVFRKKVVAFQTSDSLKDVLDIIQERKYTQFPVYEGRDFQGLITTVGITNWLADVANQKILVYDMPTIKEILNYEKKRVNYKFVSRNLTVYHAKELYKESVEKGKRYDALLITEHGKPHQKLIGIITPLDLMKVH</sequence>
<dbReference type="EMBL" id="JBHSNQ010000186">
    <property type="protein sequence ID" value="MFC5542971.1"/>
    <property type="molecule type" value="Genomic_DNA"/>
</dbReference>
<comment type="caution">
    <text evidence="3">The sequence shown here is derived from an EMBL/GenBank/DDBJ whole genome shotgun (WGS) entry which is preliminary data.</text>
</comment>
<keyword evidence="4" id="KW-1185">Reference proteome</keyword>
<feature type="domain" description="CBS" evidence="2">
    <location>
        <begin position="100"/>
        <end position="157"/>
    </location>
</feature>
<keyword evidence="1" id="KW-0129">CBS domain</keyword>
<reference evidence="4" key="1">
    <citation type="journal article" date="2019" name="Int. J. Syst. Evol. Microbiol.">
        <title>The Global Catalogue of Microorganisms (GCM) 10K type strain sequencing project: providing services to taxonomists for standard genome sequencing and annotation.</title>
        <authorList>
            <consortium name="The Broad Institute Genomics Platform"/>
            <consortium name="The Broad Institute Genome Sequencing Center for Infectious Disease"/>
            <person name="Wu L."/>
            <person name="Ma J."/>
        </authorList>
    </citation>
    <scope>NUCLEOTIDE SEQUENCE [LARGE SCALE GENOMIC DNA]</scope>
    <source>
        <strain evidence="4">CCUG 56331</strain>
    </source>
</reference>
<name>A0ABW0REH2_9BACL</name>
<evidence type="ECO:0000313" key="4">
    <source>
        <dbReference type="Proteomes" id="UP001595978"/>
    </source>
</evidence>
<proteinExistence type="predicted"/>
<dbReference type="PROSITE" id="PS51371">
    <property type="entry name" value="CBS"/>
    <property type="match status" value="1"/>
</dbReference>
<dbReference type="Proteomes" id="UP001595978">
    <property type="component" value="Unassembled WGS sequence"/>
</dbReference>
<dbReference type="SUPFAM" id="SSF54631">
    <property type="entry name" value="CBS-domain pair"/>
    <property type="match status" value="1"/>
</dbReference>